<evidence type="ECO:0000256" key="3">
    <source>
        <dbReference type="ARBA" id="ARBA00023212"/>
    </source>
</evidence>
<dbReference type="STRING" id="322104.A3GGY8"/>
<dbReference type="eggNOG" id="KOG1820">
    <property type="taxonomic scope" value="Eukaryota"/>
</dbReference>
<feature type="compositionally biased region" description="Low complexity" evidence="4">
    <location>
        <begin position="779"/>
        <end position="791"/>
    </location>
</feature>
<dbReference type="InterPro" id="IPR045110">
    <property type="entry name" value="XMAP215"/>
</dbReference>
<dbReference type="AlphaFoldDB" id="A3GGY8"/>
<evidence type="ECO:0000313" key="7">
    <source>
        <dbReference type="Proteomes" id="UP000002258"/>
    </source>
</evidence>
<feature type="region of interest" description="Disordered" evidence="4">
    <location>
        <begin position="607"/>
        <end position="636"/>
    </location>
</feature>
<dbReference type="GO" id="GO:0099070">
    <property type="term" value="C:static microtubule bundle"/>
    <property type="evidence" value="ECO:0007669"/>
    <property type="project" value="UniProtKB-ARBA"/>
</dbReference>
<keyword evidence="7" id="KW-1185">Reference proteome</keyword>
<feature type="region of interest" description="Disordered" evidence="4">
    <location>
        <begin position="777"/>
        <end position="811"/>
    </location>
</feature>
<evidence type="ECO:0000313" key="6">
    <source>
        <dbReference type="EMBL" id="EAZ63615.2"/>
    </source>
</evidence>
<organism evidence="6 7">
    <name type="scientific">Scheffersomyces stipitis (strain ATCC 58785 / CBS 6054 / NBRC 10063 / NRRL Y-11545)</name>
    <name type="common">Yeast</name>
    <name type="synonym">Pichia stipitis</name>
    <dbReference type="NCBI Taxonomy" id="322104"/>
    <lineage>
        <taxon>Eukaryota</taxon>
        <taxon>Fungi</taxon>
        <taxon>Dikarya</taxon>
        <taxon>Ascomycota</taxon>
        <taxon>Saccharomycotina</taxon>
        <taxon>Pichiomycetes</taxon>
        <taxon>Debaryomycetaceae</taxon>
        <taxon>Scheffersomyces</taxon>
    </lineage>
</organism>
<dbReference type="SMART" id="SM01349">
    <property type="entry name" value="TOG"/>
    <property type="match status" value="2"/>
</dbReference>
<dbReference type="GO" id="GO:0005881">
    <property type="term" value="C:cytoplasmic microtubule"/>
    <property type="evidence" value="ECO:0007669"/>
    <property type="project" value="UniProtKB-ARBA"/>
</dbReference>
<feature type="domain" description="TOG" evidence="5">
    <location>
        <begin position="294"/>
        <end position="528"/>
    </location>
</feature>
<dbReference type="SUPFAM" id="SSF48371">
    <property type="entry name" value="ARM repeat"/>
    <property type="match status" value="1"/>
</dbReference>
<dbReference type="Pfam" id="PF21042">
    <property type="entry name" value="Stu2_CTS"/>
    <property type="match status" value="1"/>
</dbReference>
<feature type="region of interest" description="Disordered" evidence="4">
    <location>
        <begin position="526"/>
        <end position="595"/>
    </location>
</feature>
<dbReference type="GO" id="GO:0044732">
    <property type="term" value="C:mitotic spindle pole body"/>
    <property type="evidence" value="ECO:0007669"/>
    <property type="project" value="UniProtKB-ARBA"/>
</dbReference>
<dbReference type="EMBL" id="AAVQ01000001">
    <property type="protein sequence ID" value="EAZ63615.2"/>
    <property type="molecule type" value="Genomic_DNA"/>
</dbReference>
<name>A3GGY8_PICST</name>
<dbReference type="InterPro" id="IPR048492">
    <property type="entry name" value="Stu2_CTS"/>
</dbReference>
<dbReference type="GO" id="GO:0030951">
    <property type="term" value="P:establishment or maintenance of microtubule cytoskeleton polarity"/>
    <property type="evidence" value="ECO:0007669"/>
    <property type="project" value="InterPro"/>
</dbReference>
<evidence type="ECO:0000259" key="5">
    <source>
        <dbReference type="SMART" id="SM01349"/>
    </source>
</evidence>
<comment type="subcellular location">
    <subcellularLocation>
        <location evidence="1">Cytoplasm</location>
        <location evidence="1">Cytoskeleton</location>
        <location evidence="1">Microtubule organizing center</location>
        <location evidence="1">Spindle pole body</location>
    </subcellularLocation>
</comment>
<dbReference type="HOGENOM" id="CLU_008401_1_0_1"/>
<dbReference type="GO" id="GO:0051010">
    <property type="term" value="F:microtubule plus-end binding"/>
    <property type="evidence" value="ECO:0007669"/>
    <property type="project" value="InterPro"/>
</dbReference>
<dbReference type="GO" id="GO:0061863">
    <property type="term" value="F:microtubule plus end polymerase"/>
    <property type="evidence" value="ECO:0007669"/>
    <property type="project" value="InterPro"/>
</dbReference>
<dbReference type="Proteomes" id="UP000002258">
    <property type="component" value="Chromosome 1"/>
</dbReference>
<dbReference type="InterPro" id="IPR011989">
    <property type="entry name" value="ARM-like"/>
</dbReference>
<feature type="domain" description="TOG" evidence="5">
    <location>
        <begin position="1"/>
        <end position="236"/>
    </location>
</feature>
<dbReference type="GO" id="GO:0000022">
    <property type="term" value="P:mitotic spindle elongation"/>
    <property type="evidence" value="ECO:0007669"/>
    <property type="project" value="UniProtKB-ARBA"/>
</dbReference>
<feature type="compositionally biased region" description="Low complexity" evidence="4">
    <location>
        <begin position="526"/>
        <end position="540"/>
    </location>
</feature>
<feature type="region of interest" description="Disordered" evidence="4">
    <location>
        <begin position="731"/>
        <end position="758"/>
    </location>
</feature>
<dbReference type="GO" id="GO:1990571">
    <property type="term" value="P:meiotic centromere clustering"/>
    <property type="evidence" value="ECO:0007669"/>
    <property type="project" value="UniProtKB-ARBA"/>
</dbReference>
<dbReference type="RefSeq" id="XP_001387638.2">
    <property type="nucleotide sequence ID" value="XM_001387601.1"/>
</dbReference>
<keyword evidence="3" id="KW-0206">Cytoskeleton</keyword>
<dbReference type="FunCoup" id="A3GGY8">
    <property type="interactions" value="82"/>
</dbReference>
<dbReference type="KEGG" id="pic:PICST_80533"/>
<feature type="compositionally biased region" description="Low complexity" evidence="4">
    <location>
        <begin position="801"/>
        <end position="810"/>
    </location>
</feature>
<feature type="compositionally biased region" description="Low complexity" evidence="4">
    <location>
        <begin position="607"/>
        <end position="623"/>
    </location>
</feature>
<evidence type="ECO:0000256" key="2">
    <source>
        <dbReference type="ARBA" id="ARBA00022490"/>
    </source>
</evidence>
<dbReference type="Pfam" id="PF21041">
    <property type="entry name" value="XMAP215_CLASP_TOG"/>
    <property type="match status" value="2"/>
</dbReference>
<dbReference type="GeneID" id="4851537"/>
<gene>
    <name evidence="6" type="ORF">PICST_80533</name>
</gene>
<dbReference type="Gene3D" id="1.25.10.10">
    <property type="entry name" value="Leucine-rich Repeat Variant"/>
    <property type="match status" value="2"/>
</dbReference>
<sequence length="843" mass="93244">MSEEPDYSSLPLEERLVHKVWKVRLEAYEETRTQIESSRNENDVCFQNFNSHPELFKQIVTDSNVVAQESGLKLLVNYLQFGGTASIANRLKSAGAIPAICKKGLTSSRKNTKDFAIELLLLFVELSKDVNSVIEDILPLLTDRLPKLVAGSVNALAVIVNNYGCQVVSPKPIIPYLAKLFAHADKNVRAETTQLTVELYKWMGDALVKILLQELKPVQQKDLSKAFEAVKDAPEQKRYTRSQQLEIKRREEEEAAAAAATVSASTVTKDDMDIDMVDSESSIRANAVAFDPFDLAEPVDVLSKFPVDLDERIGSAKWKDRKEVLDEVLESLNSVVKVVPTADYTHFFRIIAKCMKDANIQVVENAANSAEIVIKGLQGSFPKYKHILLMPMVERTKEKKASVATALENALTAIFDATSLSDILEESIAGMKLKVPQNKIAAASFLQKCLVSSKIPPTSAEVDSIMEIGVKLLGESQEPIRQASTEMIGTLMKITGERELKSFLEKIDANRKSKIQAFFEKVDVNSKLGSSSGPSQRSGSFQPAASVTRATRPPSQVGEKKLTSGGARRLVPTSSSIPSKRGATSPVKRSDDVPKVSALGRGLTARSLASSHVPAPAHPAPTRASHDNSLSEEDRAELNELRKEKEKWLDDRARESQRLQQVETENATLKLELNQLKSTADNYVRDHNNSLLMIQQKETQISRLNNDLEDAKQKIRFLEQEIEMMNLQQKPPSFEPKTAASVGTPEKQRSRITSGELSSGVKRLSIGGDIFKESPYNKSSSISNRITSPSRMSTITNTFKDSSTSVSSELDTSDDWKRAAEVTSQLKARIEKMKARSRMGQPL</sequence>
<comment type="caution">
    <text evidence="6">The sequence shown here is derived from an EMBL/GenBank/DDBJ whole genome shotgun (WGS) entry which is preliminary data.</text>
</comment>
<dbReference type="InterPro" id="IPR048491">
    <property type="entry name" value="XMAP215_CLASP_TOG"/>
</dbReference>
<dbReference type="GO" id="GO:0046785">
    <property type="term" value="P:microtubule polymerization"/>
    <property type="evidence" value="ECO:0007669"/>
    <property type="project" value="InterPro"/>
</dbReference>
<dbReference type="PANTHER" id="PTHR12609">
    <property type="entry name" value="MICROTUBULE ASSOCIATED PROTEIN XMAP215"/>
    <property type="match status" value="1"/>
</dbReference>
<dbReference type="InterPro" id="IPR034085">
    <property type="entry name" value="TOG"/>
</dbReference>
<dbReference type="InterPro" id="IPR016024">
    <property type="entry name" value="ARM-type_fold"/>
</dbReference>
<dbReference type="InParanoid" id="A3GGY8"/>
<dbReference type="OrthoDB" id="205662at2759"/>
<proteinExistence type="predicted"/>
<reference evidence="6 7" key="1">
    <citation type="journal article" date="2007" name="Nat. Biotechnol.">
        <title>Genome sequence of the lignocellulose-bioconverting and xylose-fermenting yeast Pichia stipitis.</title>
        <authorList>
            <person name="Jeffries T.W."/>
            <person name="Grigoriev I.V."/>
            <person name="Grimwood J."/>
            <person name="Laplaza J.M."/>
            <person name="Aerts A."/>
            <person name="Salamov A."/>
            <person name="Schmutz J."/>
            <person name="Lindquist E."/>
            <person name="Dehal P."/>
            <person name="Shapiro H."/>
            <person name="Jin Y.S."/>
            <person name="Passoth V."/>
            <person name="Richardson P.M."/>
        </authorList>
    </citation>
    <scope>NUCLEOTIDE SEQUENCE [LARGE SCALE GENOMIC DNA]</scope>
    <source>
        <strain evidence="7">ATCC 58785 / CBS 6054 / NBRC 10063 / NRRL Y-11545</strain>
    </source>
</reference>
<dbReference type="GO" id="GO:1990498">
    <property type="term" value="C:mitotic spindle microtubule"/>
    <property type="evidence" value="ECO:0007669"/>
    <property type="project" value="UniProtKB-ARBA"/>
</dbReference>
<evidence type="ECO:0000256" key="1">
    <source>
        <dbReference type="ARBA" id="ARBA00004317"/>
    </source>
</evidence>
<dbReference type="FunFam" id="1.25.10.10:FF:000019">
    <property type="entry name" value="Cytoskeleton-associated protein 5"/>
    <property type="match status" value="1"/>
</dbReference>
<dbReference type="GO" id="GO:0051315">
    <property type="term" value="P:attachment of mitotic spindle microtubules to kinetochore"/>
    <property type="evidence" value="ECO:0007669"/>
    <property type="project" value="UniProtKB-ARBA"/>
</dbReference>
<keyword evidence="2" id="KW-0963">Cytoplasm</keyword>
<accession>A3GGY8</accession>
<dbReference type="GO" id="GO:0000776">
    <property type="term" value="C:kinetochore"/>
    <property type="evidence" value="ECO:0007669"/>
    <property type="project" value="UniProtKB-ARBA"/>
</dbReference>
<dbReference type="OMA" id="HNFGCKI"/>
<protein>
    <recommendedName>
        <fullName evidence="5">TOG domain-containing protein</fullName>
    </recommendedName>
</protein>
<evidence type="ECO:0000256" key="4">
    <source>
        <dbReference type="SAM" id="MobiDB-lite"/>
    </source>
</evidence>